<dbReference type="InterPro" id="IPR002696">
    <property type="entry name" value="Membr_insert_effic_factor_YidD"/>
</dbReference>
<gene>
    <name evidence="2" type="primary">yidD</name>
    <name evidence="2" type="ORF">ENJ61_07510</name>
</gene>
<dbReference type="HAMAP" id="MF_00386">
    <property type="entry name" value="UPF0161_YidD"/>
    <property type="match status" value="1"/>
</dbReference>
<dbReference type="EMBL" id="DRNB01000276">
    <property type="protein sequence ID" value="HHJ64737.1"/>
    <property type="molecule type" value="Genomic_DNA"/>
</dbReference>
<dbReference type="SMART" id="SM01234">
    <property type="entry name" value="Haemolytic"/>
    <property type="match status" value="1"/>
</dbReference>
<keyword evidence="1" id="KW-1003">Cell membrane</keyword>
<proteinExistence type="inferred from homology"/>
<dbReference type="GO" id="GO:0005886">
    <property type="term" value="C:plasma membrane"/>
    <property type="evidence" value="ECO:0007669"/>
    <property type="project" value="UniProtKB-SubCell"/>
</dbReference>
<reference evidence="2" key="1">
    <citation type="journal article" date="2020" name="mSystems">
        <title>Genome- and Community-Level Interaction Insights into Carbon Utilization and Element Cycling Functions of Hydrothermarchaeota in Hydrothermal Sediment.</title>
        <authorList>
            <person name="Zhou Z."/>
            <person name="Liu Y."/>
            <person name="Xu W."/>
            <person name="Pan J."/>
            <person name="Luo Z.H."/>
            <person name="Li M."/>
        </authorList>
    </citation>
    <scope>NUCLEOTIDE SEQUENCE [LARGE SCALE GENOMIC DNA]</scope>
    <source>
        <strain evidence="2">HyVt-501</strain>
    </source>
</reference>
<protein>
    <recommendedName>
        <fullName evidence="1">Putative membrane protein insertion efficiency factor</fullName>
    </recommendedName>
</protein>
<comment type="similarity">
    <text evidence="1">Belongs to the UPF0161 family.</text>
</comment>
<comment type="subcellular location">
    <subcellularLocation>
        <location evidence="1">Cell membrane</location>
        <topology evidence="1">Peripheral membrane protein</topology>
        <orientation evidence="1">Cytoplasmic side</orientation>
    </subcellularLocation>
</comment>
<dbReference type="Proteomes" id="UP000885792">
    <property type="component" value="Unassembled WGS sequence"/>
</dbReference>
<dbReference type="NCBIfam" id="TIGR00278">
    <property type="entry name" value="membrane protein insertion efficiency factor YidD"/>
    <property type="match status" value="1"/>
</dbReference>
<accession>A0A7C5Q5J3</accession>
<name>A0A7C5Q5J3_AQUAO</name>
<dbReference type="Pfam" id="PF01809">
    <property type="entry name" value="YidD"/>
    <property type="match status" value="1"/>
</dbReference>
<dbReference type="PANTHER" id="PTHR33383:SF1">
    <property type="entry name" value="MEMBRANE PROTEIN INSERTION EFFICIENCY FACTOR-RELATED"/>
    <property type="match status" value="1"/>
</dbReference>
<evidence type="ECO:0000313" key="2">
    <source>
        <dbReference type="EMBL" id="HHJ64737.1"/>
    </source>
</evidence>
<evidence type="ECO:0000256" key="1">
    <source>
        <dbReference type="HAMAP-Rule" id="MF_00386"/>
    </source>
</evidence>
<comment type="caution">
    <text evidence="2">The sequence shown here is derived from an EMBL/GenBank/DDBJ whole genome shotgun (WGS) entry which is preliminary data.</text>
</comment>
<comment type="function">
    <text evidence="1">Could be involved in insertion of integral membrane proteins into the membrane.</text>
</comment>
<organism evidence="2">
    <name type="scientific">Aquifex aeolicus</name>
    <dbReference type="NCBI Taxonomy" id="63363"/>
    <lineage>
        <taxon>Bacteria</taxon>
        <taxon>Pseudomonadati</taxon>
        <taxon>Aquificota</taxon>
        <taxon>Aquificia</taxon>
        <taxon>Aquificales</taxon>
        <taxon>Aquificaceae</taxon>
        <taxon>Aquifex</taxon>
    </lineage>
</organism>
<sequence length="68" mass="7775">MGWIAIKLLRLWQVAVSPLYPPSCRFYPTCSEYSVMAIQKHGVLKGSLKTLWRLLRCNPWSKGGIDLP</sequence>
<keyword evidence="1" id="KW-0472">Membrane</keyword>
<dbReference type="PANTHER" id="PTHR33383">
    <property type="entry name" value="MEMBRANE PROTEIN INSERTION EFFICIENCY FACTOR-RELATED"/>
    <property type="match status" value="1"/>
</dbReference>
<dbReference type="AlphaFoldDB" id="A0A7C5Q5J3"/>